<dbReference type="AlphaFoldDB" id="R9PK24"/>
<evidence type="ECO:0000313" key="1">
    <source>
        <dbReference type="EMBL" id="GAD01702.1"/>
    </source>
</evidence>
<comment type="caution">
    <text evidence="1">The sequence shown here is derived from an EMBL/GenBank/DDBJ whole genome shotgun (WGS) entry which is preliminary data.</text>
</comment>
<keyword evidence="2" id="KW-1185">Reference proteome</keyword>
<organism evidence="1 2">
    <name type="scientific">Agarivorans albus MKT 106</name>
    <dbReference type="NCBI Taxonomy" id="1331007"/>
    <lineage>
        <taxon>Bacteria</taxon>
        <taxon>Pseudomonadati</taxon>
        <taxon>Pseudomonadota</taxon>
        <taxon>Gammaproteobacteria</taxon>
        <taxon>Alteromonadales</taxon>
        <taxon>Alteromonadaceae</taxon>
        <taxon>Agarivorans</taxon>
    </lineage>
</organism>
<sequence length="43" mass="4594">MEKLTSEKMGVLLLSKLLVSPLTWSRREVADTLASASVFGSAA</sequence>
<dbReference type="Proteomes" id="UP000014461">
    <property type="component" value="Unassembled WGS sequence"/>
</dbReference>
<dbReference type="STRING" id="1331007.AALB_1782"/>
<gene>
    <name evidence="1" type="ORF">AALB_1782</name>
</gene>
<dbReference type="EMBL" id="BARX01000010">
    <property type="protein sequence ID" value="GAD01702.1"/>
    <property type="molecule type" value="Genomic_DNA"/>
</dbReference>
<accession>R9PK24</accession>
<protein>
    <submittedName>
        <fullName evidence="1">Uncharacterized protein</fullName>
    </submittedName>
</protein>
<evidence type="ECO:0000313" key="2">
    <source>
        <dbReference type="Proteomes" id="UP000014461"/>
    </source>
</evidence>
<reference evidence="1" key="1">
    <citation type="journal article" date="2013" name="Genome Announc.">
        <title>Draft Genome Sequence of Agarivorans albus Strain MKT 106T, an Agarolytic Marine Bacterium.</title>
        <authorList>
            <person name="Yasuike M."/>
            <person name="Nakamura Y."/>
            <person name="Kai W."/>
            <person name="Fujiwara A."/>
            <person name="Fukui Y."/>
            <person name="Satomi M."/>
            <person name="Sano M."/>
        </authorList>
    </citation>
    <scope>NUCLEOTIDE SEQUENCE [LARGE SCALE GENOMIC DNA]</scope>
</reference>
<name>R9PK24_AGAAL</name>
<proteinExistence type="predicted"/>